<reference evidence="3" key="2">
    <citation type="submission" date="2015-01" db="EMBL/GenBank/DDBJ databases">
        <title>Evolutionary Origins and Diversification of the Mycorrhizal Mutualists.</title>
        <authorList>
            <consortium name="DOE Joint Genome Institute"/>
            <consortium name="Mycorrhizal Genomics Consortium"/>
            <person name="Kohler A."/>
            <person name="Kuo A."/>
            <person name="Nagy L.G."/>
            <person name="Floudas D."/>
            <person name="Copeland A."/>
            <person name="Barry K.W."/>
            <person name="Cichocki N."/>
            <person name="Veneault-Fourrey C."/>
            <person name="LaButti K."/>
            <person name="Lindquist E.A."/>
            <person name="Lipzen A."/>
            <person name="Lundell T."/>
            <person name="Morin E."/>
            <person name="Murat C."/>
            <person name="Riley R."/>
            <person name="Ohm R."/>
            <person name="Sun H."/>
            <person name="Tunlid A."/>
            <person name="Henrissat B."/>
            <person name="Grigoriev I.V."/>
            <person name="Hibbett D.S."/>
            <person name="Martin F."/>
        </authorList>
    </citation>
    <scope>NUCLEOTIDE SEQUENCE [LARGE SCALE GENOMIC DNA]</scope>
    <source>
        <strain evidence="3">LaAM-08-1</strain>
    </source>
</reference>
<organism evidence="2 3">
    <name type="scientific">Laccaria amethystina LaAM-08-1</name>
    <dbReference type="NCBI Taxonomy" id="1095629"/>
    <lineage>
        <taxon>Eukaryota</taxon>
        <taxon>Fungi</taxon>
        <taxon>Dikarya</taxon>
        <taxon>Basidiomycota</taxon>
        <taxon>Agaricomycotina</taxon>
        <taxon>Agaricomycetes</taxon>
        <taxon>Agaricomycetidae</taxon>
        <taxon>Agaricales</taxon>
        <taxon>Agaricineae</taxon>
        <taxon>Hydnangiaceae</taxon>
        <taxon>Laccaria</taxon>
    </lineage>
</organism>
<dbReference type="Proteomes" id="UP000054477">
    <property type="component" value="Unassembled WGS sequence"/>
</dbReference>
<dbReference type="HOGENOM" id="CLU_2109414_0_0_1"/>
<evidence type="ECO:0000256" key="1">
    <source>
        <dbReference type="SAM" id="SignalP"/>
    </source>
</evidence>
<evidence type="ECO:0000313" key="3">
    <source>
        <dbReference type="Proteomes" id="UP000054477"/>
    </source>
</evidence>
<sequence length="115" mass="12511">MRAFTTLLPMLLAVVSLAAAGPSVADPSDVVITLISNLVPNAYDGFDEQDGKTVIVHCQPSGGKGNVLNENPCCCGYCRVNRSIFVSFYALILNDRLDVDSTHFKSFRRVFALLE</sequence>
<gene>
    <name evidence="2" type="ORF">K443DRAFT_324878</name>
</gene>
<dbReference type="EMBL" id="KN838754">
    <property type="protein sequence ID" value="KIJ95468.1"/>
    <property type="molecule type" value="Genomic_DNA"/>
</dbReference>
<dbReference type="AlphaFoldDB" id="A0A0C9X2Q1"/>
<proteinExistence type="predicted"/>
<feature type="signal peptide" evidence="1">
    <location>
        <begin position="1"/>
        <end position="25"/>
    </location>
</feature>
<reference evidence="2 3" key="1">
    <citation type="submission" date="2014-04" db="EMBL/GenBank/DDBJ databases">
        <authorList>
            <consortium name="DOE Joint Genome Institute"/>
            <person name="Kuo A."/>
            <person name="Kohler A."/>
            <person name="Nagy L.G."/>
            <person name="Floudas D."/>
            <person name="Copeland A."/>
            <person name="Barry K.W."/>
            <person name="Cichocki N."/>
            <person name="Veneault-Fourrey C."/>
            <person name="LaButti K."/>
            <person name="Lindquist E.A."/>
            <person name="Lipzen A."/>
            <person name="Lundell T."/>
            <person name="Morin E."/>
            <person name="Murat C."/>
            <person name="Sun H."/>
            <person name="Tunlid A."/>
            <person name="Henrissat B."/>
            <person name="Grigoriev I.V."/>
            <person name="Hibbett D.S."/>
            <person name="Martin F."/>
            <person name="Nordberg H.P."/>
            <person name="Cantor M.N."/>
            <person name="Hua S.X."/>
        </authorList>
    </citation>
    <scope>NUCLEOTIDE SEQUENCE [LARGE SCALE GENOMIC DNA]</scope>
    <source>
        <strain evidence="2 3">LaAM-08-1</strain>
    </source>
</reference>
<protein>
    <submittedName>
        <fullName evidence="2">Unplaced genomic scaffold K443scaffold_219, whole genome shotgun sequence</fullName>
    </submittedName>
</protein>
<keyword evidence="3" id="KW-1185">Reference proteome</keyword>
<evidence type="ECO:0000313" key="2">
    <source>
        <dbReference type="EMBL" id="KIJ95468.1"/>
    </source>
</evidence>
<accession>A0A0C9X2Q1</accession>
<keyword evidence="1" id="KW-0732">Signal</keyword>
<name>A0A0C9X2Q1_9AGAR</name>
<feature type="chain" id="PRO_5002205657" evidence="1">
    <location>
        <begin position="26"/>
        <end position="115"/>
    </location>
</feature>